<organism evidence="5 6">
    <name type="scientific">Pseudomonas alkylphenolica</name>
    <dbReference type="NCBI Taxonomy" id="237609"/>
    <lineage>
        <taxon>Bacteria</taxon>
        <taxon>Pseudomonadati</taxon>
        <taxon>Pseudomonadota</taxon>
        <taxon>Gammaproteobacteria</taxon>
        <taxon>Pseudomonadales</taxon>
        <taxon>Pseudomonadaceae</taxon>
        <taxon>Pseudomonas</taxon>
    </lineage>
</organism>
<dbReference type="RefSeq" id="WP_038610926.1">
    <property type="nucleotide sequence ID" value="NZ_CP009048.1"/>
</dbReference>
<evidence type="ECO:0000256" key="1">
    <source>
        <dbReference type="ARBA" id="ARBA00001938"/>
    </source>
</evidence>
<dbReference type="GO" id="GO:0016407">
    <property type="term" value="F:acetyltransferase activity"/>
    <property type="evidence" value="ECO:0007669"/>
    <property type="project" value="TreeGrafter"/>
</dbReference>
<evidence type="ECO:0000313" key="5">
    <source>
        <dbReference type="EMBL" id="AIL61762.1"/>
    </source>
</evidence>
<dbReference type="Proteomes" id="UP000028931">
    <property type="component" value="Chromosome"/>
</dbReference>
<feature type="domain" description="2-oxoacid dehydrogenase acyltransferase catalytic" evidence="4">
    <location>
        <begin position="10"/>
        <end position="226"/>
    </location>
</feature>
<evidence type="ECO:0000313" key="6">
    <source>
        <dbReference type="Proteomes" id="UP000028931"/>
    </source>
</evidence>
<name>A0A077F8H0_9PSED</name>
<dbReference type="GO" id="GO:0005737">
    <property type="term" value="C:cytoplasm"/>
    <property type="evidence" value="ECO:0007669"/>
    <property type="project" value="TreeGrafter"/>
</dbReference>
<dbReference type="InterPro" id="IPR050743">
    <property type="entry name" value="2-oxoacid_DH_E2_comp"/>
</dbReference>
<accession>A0A077F8H0</accession>
<protein>
    <submittedName>
        <fullName evidence="5">Dihydrolipoyllysine-residue (2-methylpropanoyl)transferase</fullName>
    </submittedName>
</protein>
<dbReference type="SUPFAM" id="SSF52777">
    <property type="entry name" value="CoA-dependent acyltransferases"/>
    <property type="match status" value="1"/>
</dbReference>
<gene>
    <name evidence="5" type="ORF">PSAKL28_25640</name>
</gene>
<keyword evidence="3" id="KW-0012">Acyltransferase</keyword>
<sequence>MSEQEQVADRTLVPMTGLRGIISRTMIQAWQAPRVALGLQIEMDALLARAKSLSQTSGVKVTPTVLILRALAVTLKQHPRLNSLITDKGIEEVHAVNLAVAVHTDKGLVTPVIRDADSKDSVQLSKELLQLALAARVGKLPPAAFQKGTFTLSNLAAAGIDWVTPILNPPQVGILGVGQAREAVVVRDGAPAVAKVASLNLVFDHRAVDGYPASLFLRDLGACLEVAEL</sequence>
<dbReference type="EMBL" id="CP009048">
    <property type="protein sequence ID" value="AIL61762.1"/>
    <property type="molecule type" value="Genomic_DNA"/>
</dbReference>
<evidence type="ECO:0000259" key="4">
    <source>
        <dbReference type="Pfam" id="PF00198"/>
    </source>
</evidence>
<dbReference type="GO" id="GO:0031405">
    <property type="term" value="F:lipoic acid binding"/>
    <property type="evidence" value="ECO:0007669"/>
    <property type="project" value="TreeGrafter"/>
</dbReference>
<dbReference type="KEGG" id="palk:PSAKL28_25640"/>
<dbReference type="AlphaFoldDB" id="A0A077F8H0"/>
<dbReference type="Pfam" id="PF00198">
    <property type="entry name" value="2-oxoacid_dh"/>
    <property type="match status" value="1"/>
</dbReference>
<dbReference type="InterPro" id="IPR023213">
    <property type="entry name" value="CAT-like_dom_sf"/>
</dbReference>
<dbReference type="OrthoDB" id="9805770at2"/>
<dbReference type="PANTHER" id="PTHR43178">
    <property type="entry name" value="DIHYDROLIPOAMIDE ACETYLTRANSFERASE COMPONENT OF PYRUVATE DEHYDROGENASE COMPLEX"/>
    <property type="match status" value="1"/>
</dbReference>
<proteinExistence type="predicted"/>
<reference evidence="5 6" key="1">
    <citation type="submission" date="2014-07" db="EMBL/GenBank/DDBJ databases">
        <authorList>
            <person name="Lee K."/>
            <person name="Lim J.Y."/>
            <person name="Hwang I."/>
        </authorList>
    </citation>
    <scope>NUCLEOTIDE SEQUENCE [LARGE SCALE GENOMIC DNA]</scope>
    <source>
        <strain evidence="5 6">KL28</strain>
    </source>
</reference>
<dbReference type="Gene3D" id="3.30.559.10">
    <property type="entry name" value="Chloramphenicol acetyltransferase-like domain"/>
    <property type="match status" value="1"/>
</dbReference>
<keyword evidence="2 5" id="KW-0808">Transferase</keyword>
<evidence type="ECO:0000256" key="3">
    <source>
        <dbReference type="ARBA" id="ARBA00023315"/>
    </source>
</evidence>
<dbReference type="HOGENOM" id="CLU_016733_2_0_6"/>
<dbReference type="eggNOG" id="COG0508">
    <property type="taxonomic scope" value="Bacteria"/>
</dbReference>
<comment type="cofactor">
    <cofactor evidence="1">
        <name>(R)-lipoate</name>
        <dbReference type="ChEBI" id="CHEBI:83088"/>
    </cofactor>
</comment>
<evidence type="ECO:0000256" key="2">
    <source>
        <dbReference type="ARBA" id="ARBA00022679"/>
    </source>
</evidence>
<dbReference type="PANTHER" id="PTHR43178:SF5">
    <property type="entry name" value="LIPOAMIDE ACYLTRANSFERASE COMPONENT OF BRANCHED-CHAIN ALPHA-KETO ACID DEHYDROGENASE COMPLEX, MITOCHONDRIAL"/>
    <property type="match status" value="1"/>
</dbReference>
<dbReference type="InterPro" id="IPR001078">
    <property type="entry name" value="2-oxoacid_DH_actylTfrase"/>
</dbReference>